<keyword evidence="4" id="KW-0276">Fatty acid metabolism</keyword>
<dbReference type="InterPro" id="IPR009081">
    <property type="entry name" value="PP-bd_ACP"/>
</dbReference>
<dbReference type="Gene3D" id="1.10.1200.10">
    <property type="entry name" value="ACP-like"/>
    <property type="match status" value="1"/>
</dbReference>
<name>A0ABT9YQ33_9STRE</name>
<dbReference type="RefSeq" id="WP_307121320.1">
    <property type="nucleotide sequence ID" value="NZ_JAUSTM010000004.1"/>
</dbReference>
<organism evidence="8 9">
    <name type="scientific">Streptococcus moroccensis</name>
    <dbReference type="NCBI Taxonomy" id="1451356"/>
    <lineage>
        <taxon>Bacteria</taxon>
        <taxon>Bacillati</taxon>
        <taxon>Bacillota</taxon>
        <taxon>Bacilli</taxon>
        <taxon>Lactobacillales</taxon>
        <taxon>Streptococcaceae</taxon>
        <taxon>Streptococcus</taxon>
    </lineage>
</organism>
<dbReference type="SUPFAM" id="SSF47336">
    <property type="entry name" value="ACP-like"/>
    <property type="match status" value="1"/>
</dbReference>
<reference evidence="8 9" key="1">
    <citation type="submission" date="2023-07" db="EMBL/GenBank/DDBJ databases">
        <title>Genomic Encyclopedia of Type Strains, Phase IV (KMG-IV): sequencing the most valuable type-strain genomes for metagenomic binning, comparative biology and taxonomic classification.</title>
        <authorList>
            <person name="Goeker M."/>
        </authorList>
    </citation>
    <scope>NUCLEOTIDE SEQUENCE [LARGE SCALE GENOMIC DNA]</scope>
    <source>
        <strain evidence="8 9">DSM 105143</strain>
    </source>
</reference>
<keyword evidence="2" id="KW-0444">Lipid biosynthesis</keyword>
<dbReference type="PANTHER" id="PTHR20863:SF76">
    <property type="entry name" value="CARRIER DOMAIN-CONTAINING PROTEIN"/>
    <property type="match status" value="1"/>
</dbReference>
<evidence type="ECO:0000256" key="5">
    <source>
        <dbReference type="ARBA" id="ARBA00023098"/>
    </source>
</evidence>
<evidence type="ECO:0000259" key="7">
    <source>
        <dbReference type="PROSITE" id="PS50075"/>
    </source>
</evidence>
<dbReference type="EMBL" id="JAUSTM010000004">
    <property type="protein sequence ID" value="MDQ0222102.1"/>
    <property type="molecule type" value="Genomic_DNA"/>
</dbReference>
<sequence>MTRTDIFDKVVAVAKEYMGDDIALTENTSIQDGFVDSVQLMEFIISLEDAFDIEINDTDADHFTQLKDVVDYILLKKES</sequence>
<keyword evidence="5" id="KW-0443">Lipid metabolism</keyword>
<evidence type="ECO:0000256" key="2">
    <source>
        <dbReference type="ARBA" id="ARBA00022516"/>
    </source>
</evidence>
<evidence type="ECO:0000256" key="3">
    <source>
        <dbReference type="ARBA" id="ARBA00022553"/>
    </source>
</evidence>
<protein>
    <submittedName>
        <fullName evidence="8">Acyl carrier protein</fullName>
    </submittedName>
</protein>
<keyword evidence="6" id="KW-0275">Fatty acid biosynthesis</keyword>
<feature type="domain" description="Carrier" evidence="7">
    <location>
        <begin position="1"/>
        <end position="77"/>
    </location>
</feature>
<dbReference type="PROSITE" id="PS50075">
    <property type="entry name" value="CARRIER"/>
    <property type="match status" value="1"/>
</dbReference>
<keyword evidence="9" id="KW-1185">Reference proteome</keyword>
<comment type="caution">
    <text evidence="8">The sequence shown here is derived from an EMBL/GenBank/DDBJ whole genome shotgun (WGS) entry which is preliminary data.</text>
</comment>
<gene>
    <name evidence="8" type="ORF">J2S23_000639</name>
</gene>
<dbReference type="Pfam" id="PF00550">
    <property type="entry name" value="PP-binding"/>
    <property type="match status" value="1"/>
</dbReference>
<evidence type="ECO:0000256" key="4">
    <source>
        <dbReference type="ARBA" id="ARBA00022832"/>
    </source>
</evidence>
<dbReference type="InterPro" id="IPR036736">
    <property type="entry name" value="ACP-like_sf"/>
</dbReference>
<dbReference type="Proteomes" id="UP001223079">
    <property type="component" value="Unassembled WGS sequence"/>
</dbReference>
<dbReference type="InterPro" id="IPR003231">
    <property type="entry name" value="ACP"/>
</dbReference>
<evidence type="ECO:0000313" key="9">
    <source>
        <dbReference type="Proteomes" id="UP001223079"/>
    </source>
</evidence>
<accession>A0ABT9YQ33</accession>
<keyword evidence="3" id="KW-0597">Phosphoprotein</keyword>
<proteinExistence type="predicted"/>
<evidence type="ECO:0000256" key="1">
    <source>
        <dbReference type="ARBA" id="ARBA00022450"/>
    </source>
</evidence>
<keyword evidence="1" id="KW-0596">Phosphopantetheine</keyword>
<evidence type="ECO:0000256" key="6">
    <source>
        <dbReference type="ARBA" id="ARBA00023160"/>
    </source>
</evidence>
<dbReference type="PANTHER" id="PTHR20863">
    <property type="entry name" value="ACYL CARRIER PROTEIN"/>
    <property type="match status" value="1"/>
</dbReference>
<evidence type="ECO:0000313" key="8">
    <source>
        <dbReference type="EMBL" id="MDQ0222102.1"/>
    </source>
</evidence>